<evidence type="ECO:0000313" key="2">
    <source>
        <dbReference type="EMBL" id="KAB7662947.1"/>
    </source>
</evidence>
<evidence type="ECO:0000313" key="3">
    <source>
        <dbReference type="Proteomes" id="UP000430564"/>
    </source>
</evidence>
<sequence length="154" mass="16984">MIAGRLSLGLGSLLTAALLLSGCSVVNVNGTVSTADNDLCVVPPEGKEPGMHALLLKLLREKRFDVRELPAHTPPSACRQTLVYRWGLEQYYVPALVKQYPVAFDFYLGGEKTANASFDPSRNPISPHVKFVRSSRYWARTLDRLFPGRPLVGD</sequence>
<reference evidence="2 3" key="1">
    <citation type="submission" date="2019-10" db="EMBL/GenBank/DDBJ databases">
        <title>Genome diversity of Sutterella seckii.</title>
        <authorList>
            <person name="Chaplin A.V."/>
            <person name="Sokolova S.R."/>
            <person name="Mosin K.A."/>
            <person name="Ivanova E.L."/>
            <person name="Kochetkova T.O."/>
            <person name="Goltsov A.Y."/>
            <person name="Trofimov D.Y."/>
            <person name="Efimov B.A."/>
        </authorList>
    </citation>
    <scope>NUCLEOTIDE SEQUENCE [LARGE SCALE GENOMIC DNA]</scope>
    <source>
        <strain evidence="2 3">ASD393</strain>
    </source>
</reference>
<accession>A0A6I1EQU6</accession>
<dbReference type="EMBL" id="WEHX01000003">
    <property type="protein sequence ID" value="KAB7662947.1"/>
    <property type="molecule type" value="Genomic_DNA"/>
</dbReference>
<dbReference type="PROSITE" id="PS51257">
    <property type="entry name" value="PROKAR_LIPOPROTEIN"/>
    <property type="match status" value="1"/>
</dbReference>
<evidence type="ECO:0000256" key="1">
    <source>
        <dbReference type="SAM" id="SignalP"/>
    </source>
</evidence>
<protein>
    <recommendedName>
        <fullName evidence="4">Lipoprotein</fullName>
    </recommendedName>
</protein>
<dbReference type="RefSeq" id="WP_152157425.1">
    <property type="nucleotide sequence ID" value="NZ_WEHX01000003.1"/>
</dbReference>
<dbReference type="Proteomes" id="UP000430564">
    <property type="component" value="Unassembled WGS sequence"/>
</dbReference>
<feature type="signal peptide" evidence="1">
    <location>
        <begin position="1"/>
        <end position="28"/>
    </location>
</feature>
<name>A0A6I1EQU6_9BURK</name>
<dbReference type="AlphaFoldDB" id="A0A6I1EQU6"/>
<comment type="caution">
    <text evidence="2">The sequence shown here is derived from an EMBL/GenBank/DDBJ whole genome shotgun (WGS) entry which is preliminary data.</text>
</comment>
<proteinExistence type="predicted"/>
<organism evidence="2 3">
    <name type="scientific">Sutterella seckii</name>
    <dbReference type="NCBI Taxonomy" id="1944635"/>
    <lineage>
        <taxon>Bacteria</taxon>
        <taxon>Pseudomonadati</taxon>
        <taxon>Pseudomonadota</taxon>
        <taxon>Betaproteobacteria</taxon>
        <taxon>Burkholderiales</taxon>
        <taxon>Sutterellaceae</taxon>
        <taxon>Sutterella</taxon>
    </lineage>
</organism>
<evidence type="ECO:0008006" key="4">
    <source>
        <dbReference type="Google" id="ProtNLM"/>
    </source>
</evidence>
<gene>
    <name evidence="2" type="ORF">GBM95_01215</name>
</gene>
<dbReference type="OrthoDB" id="9153795at2"/>
<keyword evidence="1" id="KW-0732">Signal</keyword>
<feature type="chain" id="PRO_5026190136" description="Lipoprotein" evidence="1">
    <location>
        <begin position="29"/>
        <end position="154"/>
    </location>
</feature>